<evidence type="ECO:0000256" key="3">
    <source>
        <dbReference type="PROSITE-ProRule" id="PRU00339"/>
    </source>
</evidence>
<dbReference type="InterPro" id="IPR050498">
    <property type="entry name" value="Ycf3"/>
</dbReference>
<keyword evidence="5" id="KW-1185">Reference proteome</keyword>
<organism evidence="4 5">
    <name type="scientific">Rubritalea profundi</name>
    <dbReference type="NCBI Taxonomy" id="1658618"/>
    <lineage>
        <taxon>Bacteria</taxon>
        <taxon>Pseudomonadati</taxon>
        <taxon>Verrucomicrobiota</taxon>
        <taxon>Verrucomicrobiia</taxon>
        <taxon>Verrucomicrobiales</taxon>
        <taxon>Rubritaleaceae</taxon>
        <taxon>Rubritalea</taxon>
    </lineage>
</organism>
<dbReference type="PANTHER" id="PTHR44858:SF1">
    <property type="entry name" value="UDP-N-ACETYLGLUCOSAMINE--PEPTIDE N-ACETYLGLUCOSAMINYLTRANSFERASE SPINDLY-RELATED"/>
    <property type="match status" value="1"/>
</dbReference>
<feature type="repeat" description="TPR" evidence="3">
    <location>
        <begin position="50"/>
        <end position="83"/>
    </location>
</feature>
<dbReference type="SUPFAM" id="SSF48452">
    <property type="entry name" value="TPR-like"/>
    <property type="match status" value="1"/>
</dbReference>
<evidence type="ECO:0000256" key="2">
    <source>
        <dbReference type="ARBA" id="ARBA00022803"/>
    </source>
</evidence>
<dbReference type="PANTHER" id="PTHR44858">
    <property type="entry name" value="TETRATRICOPEPTIDE REPEAT PROTEIN 6"/>
    <property type="match status" value="1"/>
</dbReference>
<dbReference type="InterPro" id="IPR011990">
    <property type="entry name" value="TPR-like_helical_dom_sf"/>
</dbReference>
<protein>
    <submittedName>
        <fullName evidence="4">Uncharacterized protein</fullName>
    </submittedName>
</protein>
<dbReference type="EMBL" id="MQWA01000001">
    <property type="protein sequence ID" value="PQJ29761.1"/>
    <property type="molecule type" value="Genomic_DNA"/>
</dbReference>
<dbReference type="PROSITE" id="PS50005">
    <property type="entry name" value="TPR"/>
    <property type="match status" value="1"/>
</dbReference>
<dbReference type="RefSeq" id="WP_105044277.1">
    <property type="nucleotide sequence ID" value="NZ_MQWA01000001.1"/>
</dbReference>
<name>A0A2S7U5P2_9BACT</name>
<gene>
    <name evidence="4" type="ORF">BSZ32_15590</name>
</gene>
<proteinExistence type="predicted"/>
<dbReference type="OrthoDB" id="9814069at2"/>
<dbReference type="AlphaFoldDB" id="A0A2S7U5P2"/>
<reference evidence="4 5" key="1">
    <citation type="submission" date="2016-12" db="EMBL/GenBank/DDBJ databases">
        <title>Study of bacterial adaptation to deep sea.</title>
        <authorList>
            <person name="Song J."/>
            <person name="Yoshizawa S."/>
            <person name="Kogure K."/>
        </authorList>
    </citation>
    <scope>NUCLEOTIDE SEQUENCE [LARGE SCALE GENOMIC DNA]</scope>
    <source>
        <strain evidence="4 5">SAORIC-165</strain>
    </source>
</reference>
<keyword evidence="1" id="KW-0677">Repeat</keyword>
<evidence type="ECO:0000313" key="5">
    <source>
        <dbReference type="Proteomes" id="UP000239907"/>
    </source>
</evidence>
<comment type="caution">
    <text evidence="4">The sequence shown here is derived from an EMBL/GenBank/DDBJ whole genome shotgun (WGS) entry which is preliminary data.</text>
</comment>
<sequence>MSIRFFIRRVVVGEFLLSAIFLTDGLHAHESPHDTIHKLSHRIESTPTNAALYYARAIEYKSLGKASHAVADFRTVLRIDPSNLNSTLALARLLAVQSKPDQSLKLLDGRLKGAVSDESKARLLKAKSDIYFTTKQYQRSYDGVTEALTLVAKPSDDWYLQQAITNLQLGELIRRHQQLAIGFKKSASELLHYSWIDAKLDAGEGKEVKPTILKYRTESRFVSTWNIRLAQTLPLEATERKQVLAEAVVEMNQRLNMTRPDVTLLMDRCLAYHLQGDLKRAKQDRQWLETMKIQSFQILWLDWKLQSPAAAE</sequence>
<dbReference type="InterPro" id="IPR019734">
    <property type="entry name" value="TPR_rpt"/>
</dbReference>
<dbReference type="SMART" id="SM00028">
    <property type="entry name" value="TPR"/>
    <property type="match status" value="2"/>
</dbReference>
<accession>A0A2S7U5P2</accession>
<keyword evidence="2 3" id="KW-0802">TPR repeat</keyword>
<dbReference type="Proteomes" id="UP000239907">
    <property type="component" value="Unassembled WGS sequence"/>
</dbReference>
<dbReference type="Gene3D" id="1.25.40.10">
    <property type="entry name" value="Tetratricopeptide repeat domain"/>
    <property type="match status" value="1"/>
</dbReference>
<evidence type="ECO:0000256" key="1">
    <source>
        <dbReference type="ARBA" id="ARBA00022737"/>
    </source>
</evidence>
<evidence type="ECO:0000313" key="4">
    <source>
        <dbReference type="EMBL" id="PQJ29761.1"/>
    </source>
</evidence>